<sequence>MVLRGSYDAVFLEQCRPELTLLRRRISLLTYEIMGKKSKSSNRKTRESEAYTEGLSHKSDYKFTIAVESFRCSQVVTVSRINNPIEGCCAGLCPFMAQKFASYACKQYNVPGLFVRYAELFISGRQYFPQTIDDGVEENTTVTPVVYEDEDESDDEGSQGSMEVEDGEEPQAYSDISDNDENSERSD</sequence>
<feature type="region of interest" description="Disordered" evidence="1">
    <location>
        <begin position="143"/>
        <end position="187"/>
    </location>
</feature>
<dbReference type="Proteomes" id="UP001293254">
    <property type="component" value="Unassembled WGS sequence"/>
</dbReference>
<accession>A0AAE1YEI4</accession>
<organism evidence="2 3">
    <name type="scientific">Sesamum alatum</name>
    <dbReference type="NCBI Taxonomy" id="300844"/>
    <lineage>
        <taxon>Eukaryota</taxon>
        <taxon>Viridiplantae</taxon>
        <taxon>Streptophyta</taxon>
        <taxon>Embryophyta</taxon>
        <taxon>Tracheophyta</taxon>
        <taxon>Spermatophyta</taxon>
        <taxon>Magnoliopsida</taxon>
        <taxon>eudicotyledons</taxon>
        <taxon>Gunneridae</taxon>
        <taxon>Pentapetalae</taxon>
        <taxon>asterids</taxon>
        <taxon>lamiids</taxon>
        <taxon>Lamiales</taxon>
        <taxon>Pedaliaceae</taxon>
        <taxon>Sesamum</taxon>
    </lineage>
</organism>
<dbReference type="EMBL" id="JACGWO010000004">
    <property type="protein sequence ID" value="KAK4428416.1"/>
    <property type="molecule type" value="Genomic_DNA"/>
</dbReference>
<comment type="caution">
    <text evidence="2">The sequence shown here is derived from an EMBL/GenBank/DDBJ whole genome shotgun (WGS) entry which is preliminary data.</text>
</comment>
<keyword evidence="3" id="KW-1185">Reference proteome</keyword>
<dbReference type="AlphaFoldDB" id="A0AAE1YEI4"/>
<reference evidence="2" key="2">
    <citation type="journal article" date="2024" name="Plant">
        <title>Genomic evolution and insights into agronomic trait innovations of Sesamum species.</title>
        <authorList>
            <person name="Miao H."/>
            <person name="Wang L."/>
            <person name="Qu L."/>
            <person name="Liu H."/>
            <person name="Sun Y."/>
            <person name="Le M."/>
            <person name="Wang Q."/>
            <person name="Wei S."/>
            <person name="Zheng Y."/>
            <person name="Lin W."/>
            <person name="Duan Y."/>
            <person name="Cao H."/>
            <person name="Xiong S."/>
            <person name="Wang X."/>
            <person name="Wei L."/>
            <person name="Li C."/>
            <person name="Ma Q."/>
            <person name="Ju M."/>
            <person name="Zhao R."/>
            <person name="Li G."/>
            <person name="Mu C."/>
            <person name="Tian Q."/>
            <person name="Mei H."/>
            <person name="Zhang T."/>
            <person name="Gao T."/>
            <person name="Zhang H."/>
        </authorList>
    </citation>
    <scope>NUCLEOTIDE SEQUENCE</scope>
    <source>
        <strain evidence="2">3651</strain>
    </source>
</reference>
<evidence type="ECO:0000313" key="3">
    <source>
        <dbReference type="Proteomes" id="UP001293254"/>
    </source>
</evidence>
<name>A0AAE1YEI4_9LAMI</name>
<protein>
    <submittedName>
        <fullName evidence="2">Uncharacterized protein</fullName>
    </submittedName>
</protein>
<proteinExistence type="predicted"/>
<evidence type="ECO:0000313" key="2">
    <source>
        <dbReference type="EMBL" id="KAK4428416.1"/>
    </source>
</evidence>
<feature type="compositionally biased region" description="Acidic residues" evidence="1">
    <location>
        <begin position="147"/>
        <end position="169"/>
    </location>
</feature>
<reference evidence="2" key="1">
    <citation type="submission" date="2020-06" db="EMBL/GenBank/DDBJ databases">
        <authorList>
            <person name="Li T."/>
            <person name="Hu X."/>
            <person name="Zhang T."/>
            <person name="Song X."/>
            <person name="Zhang H."/>
            <person name="Dai N."/>
            <person name="Sheng W."/>
            <person name="Hou X."/>
            <person name="Wei L."/>
        </authorList>
    </citation>
    <scope>NUCLEOTIDE SEQUENCE</scope>
    <source>
        <strain evidence="2">3651</strain>
        <tissue evidence="2">Leaf</tissue>
    </source>
</reference>
<evidence type="ECO:0000256" key="1">
    <source>
        <dbReference type="SAM" id="MobiDB-lite"/>
    </source>
</evidence>
<gene>
    <name evidence="2" type="ORF">Salat_1141200</name>
</gene>